<feature type="compositionally biased region" description="Basic and acidic residues" evidence="1">
    <location>
        <begin position="22"/>
        <end position="51"/>
    </location>
</feature>
<dbReference type="EMBL" id="QGKY02001925">
    <property type="protein sequence ID" value="KAF2546157.1"/>
    <property type="molecule type" value="Genomic_DNA"/>
</dbReference>
<proteinExistence type="predicted"/>
<evidence type="ECO:0000313" key="2">
    <source>
        <dbReference type="EMBL" id="KAF2546157.1"/>
    </source>
</evidence>
<sequence length="91" mass="9908">MESDRGWRWSQEVWKGGAENRGGGDGETRRDGVVRDDADHRTETENHEKGSRGRWGASGGANGPTPAAKGLSGAEGDAVRRSLYRERVRAN</sequence>
<reference evidence="2" key="1">
    <citation type="submission" date="2019-12" db="EMBL/GenBank/DDBJ databases">
        <title>Genome sequencing and annotation of Brassica cretica.</title>
        <authorList>
            <person name="Studholme D.J."/>
            <person name="Sarris P.F."/>
        </authorList>
    </citation>
    <scope>NUCLEOTIDE SEQUENCE</scope>
    <source>
        <strain evidence="2">PFS-102/07</strain>
        <tissue evidence="2">Leaf</tissue>
    </source>
</reference>
<organism evidence="2">
    <name type="scientific">Brassica cretica</name>
    <name type="common">Mustard</name>
    <dbReference type="NCBI Taxonomy" id="69181"/>
    <lineage>
        <taxon>Eukaryota</taxon>
        <taxon>Viridiplantae</taxon>
        <taxon>Streptophyta</taxon>
        <taxon>Embryophyta</taxon>
        <taxon>Tracheophyta</taxon>
        <taxon>Spermatophyta</taxon>
        <taxon>Magnoliopsida</taxon>
        <taxon>eudicotyledons</taxon>
        <taxon>Gunneridae</taxon>
        <taxon>Pentapetalae</taxon>
        <taxon>rosids</taxon>
        <taxon>malvids</taxon>
        <taxon>Brassicales</taxon>
        <taxon>Brassicaceae</taxon>
        <taxon>Brassiceae</taxon>
        <taxon>Brassica</taxon>
    </lineage>
</organism>
<evidence type="ECO:0000256" key="1">
    <source>
        <dbReference type="SAM" id="MobiDB-lite"/>
    </source>
</evidence>
<feature type="compositionally biased region" description="Basic and acidic residues" evidence="1">
    <location>
        <begin position="77"/>
        <end position="91"/>
    </location>
</feature>
<protein>
    <submittedName>
        <fullName evidence="2">Uncharacterized protein</fullName>
    </submittedName>
</protein>
<dbReference type="AlphaFoldDB" id="A0A8S9GPC1"/>
<gene>
    <name evidence="2" type="ORF">F2Q70_00020101</name>
</gene>
<feature type="region of interest" description="Disordered" evidence="1">
    <location>
        <begin position="1"/>
        <end position="91"/>
    </location>
</feature>
<accession>A0A8S9GPC1</accession>
<comment type="caution">
    <text evidence="2">The sequence shown here is derived from an EMBL/GenBank/DDBJ whole genome shotgun (WGS) entry which is preliminary data.</text>
</comment>
<name>A0A8S9GPC1_BRACR</name>